<protein>
    <recommendedName>
        <fullName evidence="5">DUF74-domain-containing protein</fullName>
    </recommendedName>
</protein>
<evidence type="ECO:0000256" key="2">
    <source>
        <dbReference type="SAM" id="MobiDB-lite"/>
    </source>
</evidence>
<dbReference type="Pfam" id="PF01906">
    <property type="entry name" value="YbjQ_1"/>
    <property type="match status" value="1"/>
</dbReference>
<reference evidence="3" key="1">
    <citation type="submission" date="2023-06" db="EMBL/GenBank/DDBJ databases">
        <title>Genome-scale phylogeny and comparative genomics of the fungal order Sordariales.</title>
        <authorList>
            <consortium name="Lawrence Berkeley National Laboratory"/>
            <person name="Hensen N."/>
            <person name="Bonometti L."/>
            <person name="Westerberg I."/>
            <person name="Brannstrom I.O."/>
            <person name="Guillou S."/>
            <person name="Cros-Aarteil S."/>
            <person name="Calhoun S."/>
            <person name="Haridas S."/>
            <person name="Kuo A."/>
            <person name="Mondo S."/>
            <person name="Pangilinan J."/>
            <person name="Riley R."/>
            <person name="Labutti K."/>
            <person name="Andreopoulos B."/>
            <person name="Lipzen A."/>
            <person name="Chen C."/>
            <person name="Yanf M."/>
            <person name="Daum C."/>
            <person name="Ng V."/>
            <person name="Clum A."/>
            <person name="Steindorff A."/>
            <person name="Ohm R."/>
            <person name="Martin F."/>
            <person name="Silar P."/>
            <person name="Natvig D."/>
            <person name="Lalanne C."/>
            <person name="Gautier V."/>
            <person name="Ament-Velasquez S.L."/>
            <person name="Kruys A."/>
            <person name="Hutchinson M.I."/>
            <person name="Powell A.J."/>
            <person name="Barry K."/>
            <person name="Miller A.N."/>
            <person name="Grigoriev I.V."/>
            <person name="Debuchy R."/>
            <person name="Gladieux P."/>
            <person name="Thoren M.H."/>
            <person name="Johannesson H."/>
        </authorList>
    </citation>
    <scope>NUCLEOTIDE SEQUENCE</scope>
    <source>
        <strain evidence="3">8032-3</strain>
    </source>
</reference>
<accession>A0AAJ0BS73</accession>
<comment type="caution">
    <text evidence="3">The sequence shown here is derived from an EMBL/GenBank/DDBJ whole genome shotgun (WGS) entry which is preliminary data.</text>
</comment>
<sequence>MLSNRRSMLSIPSTNIVPVSLSRPRSAYTPGSQPQIPGAVYGEDEPHSRVASVPTSTTPYLPGYHTVKLIGTVYGMATIARKDSKSFLKVAGTGLEANTLTHMLYDARAQATERMTMDCITRGGNAIIGMSFGESEVMGFALVSVSGTAVYVEREAQFSIPVSPQ</sequence>
<evidence type="ECO:0008006" key="5">
    <source>
        <dbReference type="Google" id="ProtNLM"/>
    </source>
</evidence>
<proteinExistence type="inferred from homology"/>
<comment type="similarity">
    <text evidence="1">Belongs to the UPF0145 family.</text>
</comment>
<evidence type="ECO:0000313" key="4">
    <source>
        <dbReference type="Proteomes" id="UP001244011"/>
    </source>
</evidence>
<evidence type="ECO:0000256" key="1">
    <source>
        <dbReference type="ARBA" id="ARBA00010751"/>
    </source>
</evidence>
<gene>
    <name evidence="3" type="ORF">QBC33DRAFT_248704</name>
</gene>
<evidence type="ECO:0000313" key="3">
    <source>
        <dbReference type="EMBL" id="KAK1763082.1"/>
    </source>
</evidence>
<dbReference type="EMBL" id="MU839030">
    <property type="protein sequence ID" value="KAK1763082.1"/>
    <property type="molecule type" value="Genomic_DNA"/>
</dbReference>
<feature type="region of interest" description="Disordered" evidence="2">
    <location>
        <begin position="21"/>
        <end position="55"/>
    </location>
</feature>
<keyword evidence="4" id="KW-1185">Reference proteome</keyword>
<organism evidence="3 4">
    <name type="scientific">Phialemonium atrogriseum</name>
    <dbReference type="NCBI Taxonomy" id="1093897"/>
    <lineage>
        <taxon>Eukaryota</taxon>
        <taxon>Fungi</taxon>
        <taxon>Dikarya</taxon>
        <taxon>Ascomycota</taxon>
        <taxon>Pezizomycotina</taxon>
        <taxon>Sordariomycetes</taxon>
        <taxon>Sordariomycetidae</taxon>
        <taxon>Cephalothecales</taxon>
        <taxon>Cephalothecaceae</taxon>
        <taxon>Phialemonium</taxon>
    </lineage>
</organism>
<dbReference type="Proteomes" id="UP001244011">
    <property type="component" value="Unassembled WGS sequence"/>
</dbReference>
<dbReference type="Gene3D" id="3.30.110.70">
    <property type="entry name" value="Hypothetical protein apc22750. Chain B"/>
    <property type="match status" value="1"/>
</dbReference>
<dbReference type="SUPFAM" id="SSF117782">
    <property type="entry name" value="YbjQ-like"/>
    <property type="match status" value="1"/>
</dbReference>
<name>A0AAJ0BS73_9PEZI</name>
<dbReference type="GeneID" id="85306171"/>
<dbReference type="InterPro" id="IPR035439">
    <property type="entry name" value="UPF0145_dom_sf"/>
</dbReference>
<dbReference type="PANTHER" id="PTHR34068:SF2">
    <property type="entry name" value="UPF0145 PROTEIN SCO3412"/>
    <property type="match status" value="1"/>
</dbReference>
<dbReference type="PANTHER" id="PTHR34068">
    <property type="entry name" value="UPF0145 PROTEIN YBJQ"/>
    <property type="match status" value="1"/>
</dbReference>
<dbReference type="InterPro" id="IPR002765">
    <property type="entry name" value="UPF0145_YbjQ-like"/>
</dbReference>
<dbReference type="RefSeq" id="XP_060279295.1">
    <property type="nucleotide sequence ID" value="XM_060422984.1"/>
</dbReference>
<dbReference type="AlphaFoldDB" id="A0AAJ0BS73"/>